<protein>
    <submittedName>
        <fullName evidence="1">Transporter substrate-binding protein</fullName>
    </submittedName>
</protein>
<organism evidence="1 2">
    <name type="scientific">Pseudooceanicola pacificus</name>
    <dbReference type="NCBI Taxonomy" id="2676438"/>
    <lineage>
        <taxon>Bacteria</taxon>
        <taxon>Pseudomonadati</taxon>
        <taxon>Pseudomonadota</taxon>
        <taxon>Alphaproteobacteria</taxon>
        <taxon>Rhodobacterales</taxon>
        <taxon>Paracoccaceae</taxon>
        <taxon>Pseudooceanicola</taxon>
    </lineage>
</organism>
<dbReference type="AlphaFoldDB" id="A0A844WA13"/>
<dbReference type="GO" id="GO:0033218">
    <property type="term" value="F:amide binding"/>
    <property type="evidence" value="ECO:0007669"/>
    <property type="project" value="InterPro"/>
</dbReference>
<evidence type="ECO:0000313" key="2">
    <source>
        <dbReference type="Proteomes" id="UP000443843"/>
    </source>
</evidence>
<dbReference type="PANTHER" id="PTHR47628:SF1">
    <property type="entry name" value="ALIPHATIC AMIDASE EXPRESSION-REGULATING PROTEIN"/>
    <property type="match status" value="1"/>
</dbReference>
<dbReference type="Proteomes" id="UP000443843">
    <property type="component" value="Unassembled WGS sequence"/>
</dbReference>
<sequence>MPSRKAPVTIGLLYSHTGVTSVIETAQRQGALLAAREINAQGGLLGEEVLIEDSNPQSSPQLFRTEAARLLDTGVDALFGCYMSSTRKAVLPMVESHHSLLFYPTFYEGFEYVEGCIYSGAAPNQNARILADYLVETYEPRYFFVGSNYIFPYESNRIMRDLLSNRNAKVVDEMYIPLACTKEDIDRVISRIRAAGPVTVFSNVVGQGAVDFYRAYDAAGFDRTQRPIASLTFGEPEIRAAGLDASVGNVKAAPYFSVLPTLANAAFVAAYREQFGPDQPISAEVEAAYFQVRMFAEAVSRVGGTRREDVLKALPTFSYEAPQGSVRIDASNHHTYLWPRVGVVGNRGQFEIVRETTAPEAPAPYLVEHDDPVSFAMAETGEK</sequence>
<dbReference type="RefSeq" id="WP_160381674.1">
    <property type="nucleotide sequence ID" value="NZ_WNXQ01000002.1"/>
</dbReference>
<dbReference type="SUPFAM" id="SSF53822">
    <property type="entry name" value="Periplasmic binding protein-like I"/>
    <property type="match status" value="1"/>
</dbReference>
<dbReference type="Pfam" id="PF13433">
    <property type="entry name" value="Peripla_BP_5"/>
    <property type="match status" value="1"/>
</dbReference>
<evidence type="ECO:0000313" key="1">
    <source>
        <dbReference type="EMBL" id="MWB77418.1"/>
    </source>
</evidence>
<dbReference type="InterPro" id="IPR039570">
    <property type="entry name" value="AmiC_PBP1"/>
</dbReference>
<dbReference type="PANTHER" id="PTHR47628">
    <property type="match status" value="1"/>
</dbReference>
<name>A0A844WA13_9RHOB</name>
<dbReference type="InterPro" id="IPR028082">
    <property type="entry name" value="Peripla_BP_I"/>
</dbReference>
<reference evidence="1 2" key="1">
    <citation type="submission" date="2019-11" db="EMBL/GenBank/DDBJ databases">
        <title>Pseudooceanicola pacifica sp. nov., isolated from deep-sea sediment of the Pacific Ocean.</title>
        <authorList>
            <person name="Lyu L."/>
        </authorList>
    </citation>
    <scope>NUCLEOTIDE SEQUENCE [LARGE SCALE GENOMIC DNA]</scope>
    <source>
        <strain evidence="1 2">216_PA32_1</strain>
    </source>
</reference>
<comment type="caution">
    <text evidence="1">The sequence shown here is derived from an EMBL/GenBank/DDBJ whole genome shotgun (WGS) entry which is preliminary data.</text>
</comment>
<dbReference type="EMBL" id="WNXQ01000002">
    <property type="protein sequence ID" value="MWB77418.1"/>
    <property type="molecule type" value="Genomic_DNA"/>
</dbReference>
<gene>
    <name evidence="1" type="ORF">GLS40_05220</name>
</gene>
<keyword evidence="2" id="KW-1185">Reference proteome</keyword>
<dbReference type="Gene3D" id="3.40.50.2300">
    <property type="match status" value="2"/>
</dbReference>
<dbReference type="CDD" id="cd06357">
    <property type="entry name" value="PBP1_AmiC"/>
    <property type="match status" value="1"/>
</dbReference>
<accession>A0A844WA13</accession>
<proteinExistence type="predicted"/>